<dbReference type="InterPro" id="IPR004045">
    <property type="entry name" value="Glutathione_S-Trfase_N"/>
</dbReference>
<dbReference type="PANTHER" id="PTHR44051:SF8">
    <property type="entry name" value="GLUTATHIONE S-TRANSFERASE GSTA"/>
    <property type="match status" value="1"/>
</dbReference>
<dbReference type="RefSeq" id="WP_058239306.1">
    <property type="nucleotide sequence ID" value="NZ_CYPW01000013.1"/>
</dbReference>
<evidence type="ECO:0000259" key="3">
    <source>
        <dbReference type="PROSITE" id="PS50405"/>
    </source>
</evidence>
<dbReference type="Gene3D" id="1.20.1050.10">
    <property type="match status" value="1"/>
</dbReference>
<dbReference type="Pfam" id="PF02798">
    <property type="entry name" value="GST_N"/>
    <property type="match status" value="1"/>
</dbReference>
<dbReference type="CDD" id="cd03057">
    <property type="entry name" value="GST_N_Beta"/>
    <property type="match status" value="1"/>
</dbReference>
<dbReference type="InterPro" id="IPR010987">
    <property type="entry name" value="Glutathione-S-Trfase_C-like"/>
</dbReference>
<organism evidence="4 5">
    <name type="scientific">Shimia marina</name>
    <dbReference type="NCBI Taxonomy" id="321267"/>
    <lineage>
        <taxon>Bacteria</taxon>
        <taxon>Pseudomonadati</taxon>
        <taxon>Pseudomonadota</taxon>
        <taxon>Alphaproteobacteria</taxon>
        <taxon>Rhodobacterales</taxon>
        <taxon>Roseobacteraceae</taxon>
    </lineage>
</organism>
<evidence type="ECO:0000313" key="4">
    <source>
        <dbReference type="EMBL" id="CUH52072.1"/>
    </source>
</evidence>
<dbReference type="PANTHER" id="PTHR44051">
    <property type="entry name" value="GLUTATHIONE S-TRANSFERASE-RELATED"/>
    <property type="match status" value="1"/>
</dbReference>
<dbReference type="GO" id="GO:0004364">
    <property type="term" value="F:glutathione transferase activity"/>
    <property type="evidence" value="ECO:0007669"/>
    <property type="project" value="UniProtKB-EC"/>
</dbReference>
<dbReference type="AlphaFoldDB" id="A0A0P1EQD0"/>
<dbReference type="InterPro" id="IPR036282">
    <property type="entry name" value="Glutathione-S-Trfase_C_sf"/>
</dbReference>
<protein>
    <submittedName>
        <fullName evidence="4">Glutathione S-transferase GST-4.5</fullName>
        <ecNumber evidence="4">2.5.1.18</ecNumber>
    </submittedName>
</protein>
<dbReference type="InterPro" id="IPR036249">
    <property type="entry name" value="Thioredoxin-like_sf"/>
</dbReference>
<feature type="domain" description="GST C-terminal" evidence="3">
    <location>
        <begin position="81"/>
        <end position="204"/>
    </location>
</feature>
<dbReference type="Pfam" id="PF00043">
    <property type="entry name" value="GST_C"/>
    <property type="match status" value="1"/>
</dbReference>
<dbReference type="CDD" id="cd03188">
    <property type="entry name" value="GST_C_Beta"/>
    <property type="match status" value="1"/>
</dbReference>
<keyword evidence="4" id="KW-0808">Transferase</keyword>
<sequence length="204" mass="22790">MKLYYAPGTCALAPHIALEWIGASYEAERVELGSEDYLKINPLGMVSALKDGDHRIMTQADAILKYIEMSFPDADLGVAKDPLSQFELDEALAFLTGDFHPAFWPFFSAPRFTVSTEDSAINDVREASFARIDRVMTHLEALLKDGTYVVGGKRTIADPYAFAMTRWTAHTPKPWQDYPAVKRFMETMLDDKGVQNAMKAQGLS</sequence>
<dbReference type="InterPro" id="IPR004046">
    <property type="entry name" value="GST_C"/>
</dbReference>
<dbReference type="EMBL" id="CYPW01000013">
    <property type="protein sequence ID" value="CUH52072.1"/>
    <property type="molecule type" value="Genomic_DNA"/>
</dbReference>
<gene>
    <name evidence="4" type="primary">gst</name>
    <name evidence="4" type="ORF">SHM7688_01512</name>
</gene>
<name>A0A0P1EQD0_9RHOB</name>
<dbReference type="STRING" id="321267.SHM7688_01512"/>
<dbReference type="OrthoDB" id="7583243at2"/>
<comment type="similarity">
    <text evidence="1">Belongs to the GST superfamily.</text>
</comment>
<evidence type="ECO:0000259" key="2">
    <source>
        <dbReference type="PROSITE" id="PS50404"/>
    </source>
</evidence>
<feature type="domain" description="GST N-terminal" evidence="2">
    <location>
        <begin position="1"/>
        <end position="75"/>
    </location>
</feature>
<dbReference type="PROSITE" id="PS50404">
    <property type="entry name" value="GST_NTER"/>
    <property type="match status" value="1"/>
</dbReference>
<dbReference type="EC" id="2.5.1.18" evidence="4"/>
<evidence type="ECO:0000313" key="5">
    <source>
        <dbReference type="Proteomes" id="UP000054823"/>
    </source>
</evidence>
<dbReference type="InterPro" id="IPR040079">
    <property type="entry name" value="Glutathione_S-Trfase"/>
</dbReference>
<keyword evidence="5" id="KW-1185">Reference proteome</keyword>
<dbReference type="Gene3D" id="3.40.30.10">
    <property type="entry name" value="Glutaredoxin"/>
    <property type="match status" value="1"/>
</dbReference>
<dbReference type="Proteomes" id="UP000054823">
    <property type="component" value="Unassembled WGS sequence"/>
</dbReference>
<accession>A0A0P1EQD0</accession>
<proteinExistence type="inferred from homology"/>
<dbReference type="SUPFAM" id="SSF52833">
    <property type="entry name" value="Thioredoxin-like"/>
    <property type="match status" value="1"/>
</dbReference>
<dbReference type="PROSITE" id="PS50405">
    <property type="entry name" value="GST_CTER"/>
    <property type="match status" value="1"/>
</dbReference>
<dbReference type="SUPFAM" id="SSF47616">
    <property type="entry name" value="GST C-terminal domain-like"/>
    <property type="match status" value="1"/>
</dbReference>
<dbReference type="SFLD" id="SFLDG01150">
    <property type="entry name" value="Main.1:_Beta-like"/>
    <property type="match status" value="1"/>
</dbReference>
<reference evidence="4 5" key="1">
    <citation type="submission" date="2015-09" db="EMBL/GenBank/DDBJ databases">
        <authorList>
            <consortium name="Swine Surveillance"/>
        </authorList>
    </citation>
    <scope>NUCLEOTIDE SEQUENCE [LARGE SCALE GENOMIC DNA]</scope>
    <source>
        <strain evidence="4 5">CECT 7688</strain>
    </source>
</reference>
<dbReference type="SFLD" id="SFLDG00358">
    <property type="entry name" value="Main_(cytGST)"/>
    <property type="match status" value="1"/>
</dbReference>
<dbReference type="SFLD" id="SFLDS00019">
    <property type="entry name" value="Glutathione_Transferase_(cytos"/>
    <property type="match status" value="1"/>
</dbReference>
<evidence type="ECO:0000256" key="1">
    <source>
        <dbReference type="RuleBase" id="RU003494"/>
    </source>
</evidence>